<evidence type="ECO:0000256" key="1">
    <source>
        <dbReference type="SAM" id="Phobius"/>
    </source>
</evidence>
<gene>
    <name evidence="2" type="ORF">C5167_047146</name>
</gene>
<keyword evidence="1" id="KW-0472">Membrane</keyword>
<keyword evidence="3" id="KW-1185">Reference proteome</keyword>
<name>A0A4Y7LJE5_PAPSO</name>
<accession>A0A4Y7LJE5</accession>
<sequence length="197" mass="21705">MMKACLKHWFKNLSGDDSEDAVVQSWIEDYVRSETPFHLHVGENKGAGIGVMILDPQKRPITAYSLYNYSSAFYNVLLGVNIALALAIKLKLVRISLLFPSDMVASSPGYGNDDKTYLLMVFTLSLLLDFYREGENVLDIAVVKASNRSAAYVAEHGNGKGKITLRKLLENNELLSLLTEEADIQGAIMASTLEGQA</sequence>
<keyword evidence="1" id="KW-0812">Transmembrane</keyword>
<protein>
    <submittedName>
        <fullName evidence="2">Uncharacterized protein</fullName>
    </submittedName>
</protein>
<feature type="transmembrane region" description="Helical" evidence="1">
    <location>
        <begin position="72"/>
        <end position="90"/>
    </location>
</feature>
<dbReference type="EMBL" id="CM010725">
    <property type="protein sequence ID" value="RZC84361.1"/>
    <property type="molecule type" value="Genomic_DNA"/>
</dbReference>
<evidence type="ECO:0000313" key="2">
    <source>
        <dbReference type="EMBL" id="RZC84361.1"/>
    </source>
</evidence>
<dbReference type="Proteomes" id="UP000316621">
    <property type="component" value="Chromosome 11"/>
</dbReference>
<keyword evidence="1" id="KW-1133">Transmembrane helix</keyword>
<evidence type="ECO:0000313" key="3">
    <source>
        <dbReference type="Proteomes" id="UP000316621"/>
    </source>
</evidence>
<dbReference type="AlphaFoldDB" id="A0A4Y7LJE5"/>
<organism evidence="2 3">
    <name type="scientific">Papaver somniferum</name>
    <name type="common">Opium poppy</name>
    <dbReference type="NCBI Taxonomy" id="3469"/>
    <lineage>
        <taxon>Eukaryota</taxon>
        <taxon>Viridiplantae</taxon>
        <taxon>Streptophyta</taxon>
        <taxon>Embryophyta</taxon>
        <taxon>Tracheophyta</taxon>
        <taxon>Spermatophyta</taxon>
        <taxon>Magnoliopsida</taxon>
        <taxon>Ranunculales</taxon>
        <taxon>Papaveraceae</taxon>
        <taxon>Papaveroideae</taxon>
        <taxon>Papaver</taxon>
    </lineage>
</organism>
<dbReference type="Gramene" id="RZC84361">
    <property type="protein sequence ID" value="RZC84361"/>
    <property type="gene ID" value="C5167_047146"/>
</dbReference>
<reference evidence="2 3" key="1">
    <citation type="journal article" date="2018" name="Science">
        <title>The opium poppy genome and morphinan production.</title>
        <authorList>
            <person name="Guo L."/>
            <person name="Winzer T."/>
            <person name="Yang X."/>
            <person name="Li Y."/>
            <person name="Ning Z."/>
            <person name="He Z."/>
            <person name="Teodor R."/>
            <person name="Lu Y."/>
            <person name="Bowser T.A."/>
            <person name="Graham I.A."/>
            <person name="Ye K."/>
        </authorList>
    </citation>
    <scope>NUCLEOTIDE SEQUENCE [LARGE SCALE GENOMIC DNA]</scope>
    <source>
        <strain evidence="3">cv. HN1</strain>
        <tissue evidence="2">Leaves</tissue>
    </source>
</reference>
<proteinExistence type="predicted"/>